<dbReference type="InterPro" id="IPR044521">
    <property type="entry name" value="AtbZIP8/43"/>
</dbReference>
<dbReference type="Gene3D" id="1.20.5.170">
    <property type="match status" value="1"/>
</dbReference>
<evidence type="ECO:0000256" key="4">
    <source>
        <dbReference type="ARBA" id="ARBA00023163"/>
    </source>
</evidence>
<comment type="subcellular location">
    <subcellularLocation>
        <location evidence="1">Nucleus</location>
    </subcellularLocation>
</comment>
<dbReference type="FunFam" id="1.20.5.170:FF:000020">
    <property type="entry name" value="BZIP transcription factor"/>
    <property type="match status" value="1"/>
</dbReference>
<dbReference type="GO" id="GO:0046983">
    <property type="term" value="F:protein dimerization activity"/>
    <property type="evidence" value="ECO:0007669"/>
    <property type="project" value="UniProtKB-ARBA"/>
</dbReference>
<feature type="compositionally biased region" description="Basic and acidic residues" evidence="6">
    <location>
        <begin position="67"/>
        <end position="76"/>
    </location>
</feature>
<feature type="region of interest" description="Disordered" evidence="6">
    <location>
        <begin position="61"/>
        <end position="94"/>
    </location>
</feature>
<keyword evidence="9" id="KW-1185">Reference proteome</keyword>
<evidence type="ECO:0000256" key="2">
    <source>
        <dbReference type="ARBA" id="ARBA00023015"/>
    </source>
</evidence>
<sequence length="169" mass="20088">MPIAMNICKIEEDNHKAFSIQNPLFPSNFSLNFDNLTCNQTFLDVEEINFGAQYLSYISSTSNEAEEQPKNQVDERKHRRMLSNRESARRSRMRKKRQINELWSHVLRLRTENHALIDKLEHVSESHNQVLQENIQLKEETSNLRQMLTYMKLDTNDVLYNALRYVEDN</sequence>
<dbReference type="EMBL" id="KQ090114">
    <property type="protein sequence ID" value="KMT08478.1"/>
    <property type="molecule type" value="Genomic_DNA"/>
</dbReference>
<dbReference type="CDD" id="cd14702">
    <property type="entry name" value="bZIP_plant_GBF1"/>
    <property type="match status" value="1"/>
</dbReference>
<evidence type="ECO:0000256" key="6">
    <source>
        <dbReference type="SAM" id="MobiDB-lite"/>
    </source>
</evidence>
<evidence type="ECO:0000313" key="8">
    <source>
        <dbReference type="EMBL" id="KMT08478.1"/>
    </source>
</evidence>
<dbReference type="eggNOG" id="ENOG502RY8E">
    <property type="taxonomic scope" value="Eukaryota"/>
</dbReference>
<dbReference type="InterPro" id="IPR046347">
    <property type="entry name" value="bZIP_sf"/>
</dbReference>
<keyword evidence="2" id="KW-0805">Transcription regulation</keyword>
<accession>A0A0J8C902</accession>
<keyword evidence="4" id="KW-0804">Transcription</keyword>
<dbReference type="PANTHER" id="PTHR46324:SF3">
    <property type="entry name" value="BASIC LEUCINE ZIPPER 43-RELATED"/>
    <property type="match status" value="1"/>
</dbReference>
<proteinExistence type="predicted"/>
<protein>
    <recommendedName>
        <fullName evidence="7">BZIP domain-containing protein</fullName>
    </recommendedName>
</protein>
<feature type="domain" description="BZIP" evidence="7">
    <location>
        <begin position="74"/>
        <end position="137"/>
    </location>
</feature>
<dbReference type="InterPro" id="IPR004827">
    <property type="entry name" value="bZIP"/>
</dbReference>
<name>A0A0J8C902_BETVV</name>
<gene>
    <name evidence="8" type="ORF">BVRB_6g140280</name>
</gene>
<dbReference type="PANTHER" id="PTHR46324">
    <property type="entry name" value="BASIC LEUCINE ZIPPER 43-RELATED"/>
    <property type="match status" value="1"/>
</dbReference>
<dbReference type="OrthoDB" id="551672at2759"/>
<dbReference type="Pfam" id="PF00170">
    <property type="entry name" value="bZIP_1"/>
    <property type="match status" value="1"/>
</dbReference>
<dbReference type="GO" id="GO:0003700">
    <property type="term" value="F:DNA-binding transcription factor activity"/>
    <property type="evidence" value="ECO:0007669"/>
    <property type="project" value="InterPro"/>
</dbReference>
<evidence type="ECO:0000256" key="3">
    <source>
        <dbReference type="ARBA" id="ARBA00023125"/>
    </source>
</evidence>
<dbReference type="AlphaFoldDB" id="A0A0J8C902"/>
<dbReference type="Proteomes" id="UP000035740">
    <property type="component" value="Chromosome 6"/>
</dbReference>
<evidence type="ECO:0000259" key="7">
    <source>
        <dbReference type="PROSITE" id="PS50217"/>
    </source>
</evidence>
<dbReference type="GO" id="GO:0003677">
    <property type="term" value="F:DNA binding"/>
    <property type="evidence" value="ECO:0007669"/>
    <property type="project" value="UniProtKB-KW"/>
</dbReference>
<dbReference type="SUPFAM" id="SSF57959">
    <property type="entry name" value="Leucine zipper domain"/>
    <property type="match status" value="1"/>
</dbReference>
<evidence type="ECO:0000256" key="1">
    <source>
        <dbReference type="ARBA" id="ARBA00004123"/>
    </source>
</evidence>
<dbReference type="Gramene" id="KMT08478">
    <property type="protein sequence ID" value="KMT08478"/>
    <property type="gene ID" value="BVRB_6g140280"/>
</dbReference>
<keyword evidence="3" id="KW-0238">DNA-binding</keyword>
<dbReference type="InterPro" id="IPR045314">
    <property type="entry name" value="bZIP_plant_GBF1"/>
</dbReference>
<dbReference type="SMART" id="SM00338">
    <property type="entry name" value="BRLZ"/>
    <property type="match status" value="1"/>
</dbReference>
<dbReference type="PROSITE" id="PS50217">
    <property type="entry name" value="BZIP"/>
    <property type="match status" value="1"/>
</dbReference>
<dbReference type="OMA" id="IAMNICK"/>
<organism evidence="8 9">
    <name type="scientific">Beta vulgaris subsp. vulgaris</name>
    <name type="common">Beet</name>
    <dbReference type="NCBI Taxonomy" id="3555"/>
    <lineage>
        <taxon>Eukaryota</taxon>
        <taxon>Viridiplantae</taxon>
        <taxon>Streptophyta</taxon>
        <taxon>Embryophyta</taxon>
        <taxon>Tracheophyta</taxon>
        <taxon>Spermatophyta</taxon>
        <taxon>Magnoliopsida</taxon>
        <taxon>eudicotyledons</taxon>
        <taxon>Gunneridae</taxon>
        <taxon>Pentapetalae</taxon>
        <taxon>Caryophyllales</taxon>
        <taxon>Chenopodiaceae</taxon>
        <taxon>Betoideae</taxon>
        <taxon>Beta</taxon>
    </lineage>
</organism>
<reference evidence="8 9" key="1">
    <citation type="journal article" date="2014" name="Nature">
        <title>The genome of the recently domesticated crop plant sugar beet (Beta vulgaris).</title>
        <authorList>
            <person name="Dohm J.C."/>
            <person name="Minoche A.E."/>
            <person name="Holtgrawe D."/>
            <person name="Capella-Gutierrez S."/>
            <person name="Zakrzewski F."/>
            <person name="Tafer H."/>
            <person name="Rupp O."/>
            <person name="Sorensen T.R."/>
            <person name="Stracke R."/>
            <person name="Reinhardt R."/>
            <person name="Goesmann A."/>
            <person name="Kraft T."/>
            <person name="Schulz B."/>
            <person name="Stadler P.F."/>
            <person name="Schmidt T."/>
            <person name="Gabaldon T."/>
            <person name="Lehrach H."/>
            <person name="Weisshaar B."/>
            <person name="Himmelbauer H."/>
        </authorList>
    </citation>
    <scope>NUCLEOTIDE SEQUENCE [LARGE SCALE GENOMIC DNA]</scope>
    <source>
        <tissue evidence="8">Taproot</tissue>
    </source>
</reference>
<dbReference type="PROSITE" id="PS00036">
    <property type="entry name" value="BZIP_BASIC"/>
    <property type="match status" value="1"/>
</dbReference>
<evidence type="ECO:0000256" key="5">
    <source>
        <dbReference type="ARBA" id="ARBA00023242"/>
    </source>
</evidence>
<keyword evidence="5" id="KW-0539">Nucleus</keyword>
<dbReference type="GO" id="GO:0005634">
    <property type="term" value="C:nucleus"/>
    <property type="evidence" value="ECO:0007669"/>
    <property type="project" value="UniProtKB-SubCell"/>
</dbReference>
<evidence type="ECO:0000313" key="9">
    <source>
        <dbReference type="Proteomes" id="UP000035740"/>
    </source>
</evidence>